<accession>A0AAX4P8Z0</accession>
<sequence length="478" mass="53018">MAKGKPARRGGDDERYILTPYAGDSEITAEETGASSSGVGTEALPPEDSATGPAPGRRDLDQDIQHSLRLLEDRDQELSRTDVELYKLKVRFAERGAVVSDLRDRIAALEQENQALAGAQREGAGPGAPDGGDEVIRYVDFDEDGASTTEGGNSAVGEAALQVPRAAYEDLERKLESSRAECAALRRENEELRCRAPPAVDFGDILDNYLDAGGDSARRKDAETQLTFLKHELECEQHLKQEAMRSLEVERGKNREVRKTLLKDYESKCLSLMRHLKSVEDSFADQQRENERLLEESGRLGQLEEALARAAATARGPRQENGGEHEGLTARNLKRLEEVENGTVEPAEAALADLESVLCDQRTRIRKLEHESRQRHRTAVRSQHRLRASLPLVNLAYAYCAAVSKSSGRDLKQKYPHVSEVKPCAKAIMKYMKKSDKFLEPVKDLEASLSTEPLEIETRRLKNSGVLGLAVFSLDEED</sequence>
<name>A0AAX4P8Z0_9CHLO</name>
<reference evidence="3 4" key="1">
    <citation type="submission" date="2024-03" db="EMBL/GenBank/DDBJ databases">
        <title>Complete genome sequence of the green alga Chloropicon roscoffensis RCC1871.</title>
        <authorList>
            <person name="Lemieux C."/>
            <person name="Pombert J.-F."/>
            <person name="Otis C."/>
            <person name="Turmel M."/>
        </authorList>
    </citation>
    <scope>NUCLEOTIDE SEQUENCE [LARGE SCALE GENOMIC DNA]</scope>
    <source>
        <strain evidence="3 4">RCC1871</strain>
    </source>
</reference>
<dbReference type="AlphaFoldDB" id="A0AAX4P8Z0"/>
<feature type="compositionally biased region" description="Basic and acidic residues" evidence="2">
    <location>
        <begin position="56"/>
        <end position="65"/>
    </location>
</feature>
<evidence type="ECO:0000256" key="2">
    <source>
        <dbReference type="SAM" id="MobiDB-lite"/>
    </source>
</evidence>
<feature type="region of interest" description="Disordered" evidence="2">
    <location>
        <begin position="1"/>
        <end position="65"/>
    </location>
</feature>
<feature type="coiled-coil region" evidence="1">
    <location>
        <begin position="168"/>
        <end position="195"/>
    </location>
</feature>
<dbReference type="Proteomes" id="UP001472866">
    <property type="component" value="Chromosome 05"/>
</dbReference>
<protein>
    <submittedName>
        <fullName evidence="3">Uncharacterized protein</fullName>
    </submittedName>
</protein>
<evidence type="ECO:0000313" key="4">
    <source>
        <dbReference type="Proteomes" id="UP001472866"/>
    </source>
</evidence>
<organism evidence="3 4">
    <name type="scientific">Chloropicon roscoffensis</name>
    <dbReference type="NCBI Taxonomy" id="1461544"/>
    <lineage>
        <taxon>Eukaryota</taxon>
        <taxon>Viridiplantae</taxon>
        <taxon>Chlorophyta</taxon>
        <taxon>Chloropicophyceae</taxon>
        <taxon>Chloropicales</taxon>
        <taxon>Chloropicaceae</taxon>
        <taxon>Chloropicon</taxon>
    </lineage>
</organism>
<keyword evidence="1" id="KW-0175">Coiled coil</keyword>
<gene>
    <name evidence="3" type="ORF">HKI87_05g38620</name>
</gene>
<proteinExistence type="predicted"/>
<evidence type="ECO:0000256" key="1">
    <source>
        <dbReference type="SAM" id="Coils"/>
    </source>
</evidence>
<evidence type="ECO:0000313" key="3">
    <source>
        <dbReference type="EMBL" id="WZN62326.1"/>
    </source>
</evidence>
<keyword evidence="4" id="KW-1185">Reference proteome</keyword>
<dbReference type="EMBL" id="CP151505">
    <property type="protein sequence ID" value="WZN62326.1"/>
    <property type="molecule type" value="Genomic_DNA"/>
</dbReference>